<name>A0A8D0HPK5_SPHPU</name>
<keyword evidence="3" id="KW-0732">Signal</keyword>
<accession>A0A8D0HPK5</accession>
<dbReference type="GO" id="GO:0060326">
    <property type="term" value="P:cell chemotaxis"/>
    <property type="evidence" value="ECO:0007669"/>
    <property type="project" value="TreeGrafter"/>
</dbReference>
<dbReference type="Proteomes" id="UP000694392">
    <property type="component" value="Unplaced"/>
</dbReference>
<dbReference type="Gene3D" id="3.10.360.10">
    <property type="entry name" value="Antimicrobial Peptide, Beta-defensin 2, Chain A"/>
    <property type="match status" value="1"/>
</dbReference>
<dbReference type="GO" id="GO:0042742">
    <property type="term" value="P:defense response to bacterium"/>
    <property type="evidence" value="ECO:0007669"/>
    <property type="project" value="TreeGrafter"/>
</dbReference>
<keyword evidence="2" id="KW-0964">Secreted</keyword>
<sequence>MKILFLLSAVLFLVLMGVPGFTQAQWDQVNTREQCRRRDGLCVLKRCPTHLIQIGSCNYLQVCCTRR</sequence>
<reference evidence="5" key="1">
    <citation type="submission" date="2025-08" db="UniProtKB">
        <authorList>
            <consortium name="Ensembl"/>
        </authorList>
    </citation>
    <scope>IDENTIFICATION</scope>
</reference>
<dbReference type="Ensembl" id="ENSSPUT00000024405.1">
    <property type="protein sequence ID" value="ENSSPUP00000022892.1"/>
    <property type="gene ID" value="ENSSPUG00000017565.1"/>
</dbReference>
<evidence type="ECO:0000313" key="6">
    <source>
        <dbReference type="Proteomes" id="UP000694392"/>
    </source>
</evidence>
<feature type="signal peptide" evidence="3">
    <location>
        <begin position="1"/>
        <end position="24"/>
    </location>
</feature>
<evidence type="ECO:0000256" key="2">
    <source>
        <dbReference type="ARBA" id="ARBA00022525"/>
    </source>
</evidence>
<evidence type="ECO:0000313" key="5">
    <source>
        <dbReference type="Ensembl" id="ENSSPUP00000022892.1"/>
    </source>
</evidence>
<keyword evidence="6" id="KW-1185">Reference proteome</keyword>
<dbReference type="AlphaFoldDB" id="A0A8D0HPK5"/>
<dbReference type="GO" id="GO:0031731">
    <property type="term" value="F:CCR6 chemokine receptor binding"/>
    <property type="evidence" value="ECO:0007669"/>
    <property type="project" value="TreeGrafter"/>
</dbReference>
<evidence type="ECO:0000256" key="3">
    <source>
        <dbReference type="SAM" id="SignalP"/>
    </source>
</evidence>
<feature type="chain" id="PRO_5034177158" description="Beta-defensin-like domain-containing protein" evidence="3">
    <location>
        <begin position="25"/>
        <end position="67"/>
    </location>
</feature>
<dbReference type="GeneTree" id="ENSGT01030000239164"/>
<feature type="domain" description="Beta-defensin-like" evidence="4">
    <location>
        <begin position="32"/>
        <end position="64"/>
    </location>
</feature>
<dbReference type="OMA" id="RIQCRER"/>
<evidence type="ECO:0000259" key="4">
    <source>
        <dbReference type="Pfam" id="PF00711"/>
    </source>
</evidence>
<comment type="subcellular location">
    <subcellularLocation>
        <location evidence="1">Secreted</location>
    </subcellularLocation>
</comment>
<reference evidence="5" key="2">
    <citation type="submission" date="2025-09" db="UniProtKB">
        <authorList>
            <consortium name="Ensembl"/>
        </authorList>
    </citation>
    <scope>IDENTIFICATION</scope>
</reference>
<dbReference type="GO" id="GO:0005615">
    <property type="term" value="C:extracellular space"/>
    <property type="evidence" value="ECO:0007669"/>
    <property type="project" value="TreeGrafter"/>
</dbReference>
<dbReference type="SUPFAM" id="SSF57392">
    <property type="entry name" value="Defensin-like"/>
    <property type="match status" value="1"/>
</dbReference>
<dbReference type="Pfam" id="PF00711">
    <property type="entry name" value="Defensin_beta"/>
    <property type="match status" value="1"/>
</dbReference>
<dbReference type="PANTHER" id="PTHR20515:SF20">
    <property type="entry name" value="GALLINACIN-1-RELATED"/>
    <property type="match status" value="1"/>
</dbReference>
<protein>
    <recommendedName>
        <fullName evidence="4">Beta-defensin-like domain-containing protein</fullName>
    </recommendedName>
</protein>
<proteinExistence type="predicted"/>
<evidence type="ECO:0000256" key="1">
    <source>
        <dbReference type="ARBA" id="ARBA00004613"/>
    </source>
</evidence>
<dbReference type="GO" id="GO:0042056">
    <property type="term" value="F:chemoattractant activity"/>
    <property type="evidence" value="ECO:0007669"/>
    <property type="project" value="TreeGrafter"/>
</dbReference>
<dbReference type="PANTHER" id="PTHR20515">
    <property type="entry name" value="BETA-DEFENSIN"/>
    <property type="match status" value="1"/>
</dbReference>
<organism evidence="5 6">
    <name type="scientific">Sphenodon punctatus</name>
    <name type="common">Tuatara</name>
    <name type="synonym">Hatteria punctata</name>
    <dbReference type="NCBI Taxonomy" id="8508"/>
    <lineage>
        <taxon>Eukaryota</taxon>
        <taxon>Metazoa</taxon>
        <taxon>Chordata</taxon>
        <taxon>Craniata</taxon>
        <taxon>Vertebrata</taxon>
        <taxon>Euteleostomi</taxon>
        <taxon>Lepidosauria</taxon>
        <taxon>Sphenodontia</taxon>
        <taxon>Sphenodontidae</taxon>
        <taxon>Sphenodon</taxon>
    </lineage>
</organism>
<dbReference type="InterPro" id="IPR001855">
    <property type="entry name" value="Defensin_beta-like"/>
</dbReference>